<dbReference type="RefSeq" id="WP_006954597.1">
    <property type="nucleotide sequence ID" value="NZ_DBGH01000109.1"/>
</dbReference>
<accession>A0A348WL08</accession>
<name>A0A348WL08_9GAMM</name>
<evidence type="ECO:0000313" key="2">
    <source>
        <dbReference type="Proteomes" id="UP000262878"/>
    </source>
</evidence>
<dbReference type="AlphaFoldDB" id="A0A348WL08"/>
<gene>
    <name evidence="1" type="ORF">DCR58_00395</name>
</gene>
<dbReference type="STRING" id="314276.OS145_09138"/>
<reference evidence="1 2" key="1">
    <citation type="journal article" date="2018" name="Nat. Biotechnol.">
        <title>A standardized bacterial taxonomy based on genome phylogeny substantially revises the tree of life.</title>
        <authorList>
            <person name="Parks D.H."/>
            <person name="Chuvochina M."/>
            <person name="Waite D.W."/>
            <person name="Rinke C."/>
            <person name="Skarshewski A."/>
            <person name="Chaumeil P.A."/>
            <person name="Hugenholtz P."/>
        </authorList>
    </citation>
    <scope>NUCLEOTIDE SEQUENCE [LARGE SCALE GENOMIC DNA]</scope>
    <source>
        <strain evidence="1">UBA9360</strain>
    </source>
</reference>
<protein>
    <submittedName>
        <fullName evidence="1">Uncharacterized protein</fullName>
    </submittedName>
</protein>
<dbReference type="Proteomes" id="UP000262878">
    <property type="component" value="Unassembled WGS sequence"/>
</dbReference>
<organism evidence="1 2">
    <name type="scientific">Idiomarina baltica</name>
    <dbReference type="NCBI Taxonomy" id="190892"/>
    <lineage>
        <taxon>Bacteria</taxon>
        <taxon>Pseudomonadati</taxon>
        <taxon>Pseudomonadota</taxon>
        <taxon>Gammaproteobacteria</taxon>
        <taxon>Alteromonadales</taxon>
        <taxon>Idiomarinaceae</taxon>
        <taxon>Idiomarina</taxon>
    </lineage>
</organism>
<dbReference type="EMBL" id="DMUP01000009">
    <property type="protein sequence ID" value="HAR55220.1"/>
    <property type="molecule type" value="Genomic_DNA"/>
</dbReference>
<evidence type="ECO:0000313" key="1">
    <source>
        <dbReference type="EMBL" id="HAR55220.1"/>
    </source>
</evidence>
<sequence>MKPYLSAAMIENNDIRLLTLEIKKGQLATKHYLTDAIDQMNWRYYKSRLSLLIPCQFVYLQTEISSQPSNLYQDSHIVPMLGSQQINGHEDAIERLTEKLPLKPRVLEPAPQAWVRCTNYFLPGLPAYARLAKPATQWTIIFREQHLYIVLRVTRGVLVSLHSISLLEAINIEELDSVVMSYLSTEEDDILKARLFNFSGLWQNLCSATQSFAGEASPALIGAALRGFFPWRG</sequence>
<proteinExistence type="predicted"/>
<comment type="caution">
    <text evidence="1">The sequence shown here is derived from an EMBL/GenBank/DDBJ whole genome shotgun (WGS) entry which is preliminary data.</text>
</comment>